<dbReference type="PANTHER" id="PTHR12106:SF27">
    <property type="entry name" value="SORTILIN-RELATED RECEPTOR"/>
    <property type="match status" value="1"/>
</dbReference>
<dbReference type="Pfam" id="PF15902">
    <property type="entry name" value="Sortilin-Vps10"/>
    <property type="match status" value="3"/>
</dbReference>
<evidence type="ECO:0000259" key="3">
    <source>
        <dbReference type="Pfam" id="PF15902"/>
    </source>
</evidence>
<protein>
    <recommendedName>
        <fullName evidence="3">Sortilin N-terminal domain-containing protein</fullName>
    </recommendedName>
</protein>
<feature type="region of interest" description="Disordered" evidence="2">
    <location>
        <begin position="130"/>
        <end position="164"/>
    </location>
</feature>
<dbReference type="GO" id="GO:0005794">
    <property type="term" value="C:Golgi apparatus"/>
    <property type="evidence" value="ECO:0007669"/>
    <property type="project" value="TreeGrafter"/>
</dbReference>
<gene>
    <name evidence="4" type="ORF">EVOR1521_LOCUS13281</name>
</gene>
<feature type="region of interest" description="Disordered" evidence="2">
    <location>
        <begin position="835"/>
        <end position="857"/>
    </location>
</feature>
<dbReference type="InterPro" id="IPR050310">
    <property type="entry name" value="VPS10-sortilin"/>
</dbReference>
<comment type="caution">
    <text evidence="4">The sequence shown here is derived from an EMBL/GenBank/DDBJ whole genome shotgun (WGS) entry which is preliminary data.</text>
</comment>
<evidence type="ECO:0000313" key="5">
    <source>
        <dbReference type="Proteomes" id="UP001178507"/>
    </source>
</evidence>
<evidence type="ECO:0000256" key="1">
    <source>
        <dbReference type="ARBA" id="ARBA00022737"/>
    </source>
</evidence>
<feature type="region of interest" description="Disordered" evidence="2">
    <location>
        <begin position="304"/>
        <end position="346"/>
    </location>
</feature>
<reference evidence="4" key="1">
    <citation type="submission" date="2023-08" db="EMBL/GenBank/DDBJ databases">
        <authorList>
            <person name="Chen Y."/>
            <person name="Shah S."/>
            <person name="Dougan E. K."/>
            <person name="Thang M."/>
            <person name="Chan C."/>
        </authorList>
    </citation>
    <scope>NUCLEOTIDE SEQUENCE</scope>
</reference>
<feature type="domain" description="Sortilin N-terminal" evidence="3">
    <location>
        <begin position="45"/>
        <end position="125"/>
    </location>
</feature>
<feature type="domain" description="Sortilin N-terminal" evidence="3">
    <location>
        <begin position="856"/>
        <end position="926"/>
    </location>
</feature>
<feature type="domain" description="Sortilin N-terminal" evidence="3">
    <location>
        <begin position="160"/>
        <end position="241"/>
    </location>
</feature>
<sequence>MGAGDDLTPPRRLEGALLPSGMGELEEKWPEAPGAKAAIGCRPGNRYTIVDTSEGAVLLHLNSDAEEKDTGRVFVSDSEGYKYSQSLLHNVRSATGEVELDKVVSLNGVYLANVVASADIDPSYEKAKQAAAETMEQDASEGSSVDRRHGRGFSTKPGKSGKEERTIRTVISFDKGGSWRYLKPPRVNSQGQQYACIGKPLQDCALHLHGTSSWDLYAPFYSSENCVGIIMGTGNVGSSLRFPFRTTTLTRTGRCVVAFSSAMVKKKIDPVDGCAYSLAELEAHYARTYKKKDIQKYWETDCTPAPSEASPKVKAKAKAKGEASKPAAKEGEGEAKTKGEEKQAAPVLRRTRSWLKKVCGIALLPCEEQLAPLLEQHAAAEKAEDFARAEAVQLELLRAHPFVTRQAKEVPTGAVPADVTVEVDNFRLSVGKFRSWLKTSDGRPFEEKGKGFDDGLYLTSGLLRRFLPRGYTHFCFSKAGQQETVVLRGFLKFTGLTAQDEDEESNATAEASAFLFHGYSMEDAQRFLVTTKSNGENGKYTFRRVFGEWYAFAGSKNTGYCWRLFGTKATDLYPIPELDAIAGVGPKIISFVDETISSMEEKQREELLENVQKKGCVTVMVELNDETHEHIFPIDRSWVDHVAILNRQGLPWPQHDAYAFFDTYGLRRVKMEAYGMERLSGVMDEIRQSTDTEGAVLYLERSDGLAVGLVKVKSDHYVIARRTREILRSLVKASEAGGVSTEMLRKVEKKLKEGMAALSHVGGCSEKHSEWSKTAVAFTKSWADAYESADSVVRKALAVEFHCKYGSMYERFWRTGSVMPLSSFSLQMAEQASPTDFDSESVASPATASPERFEPQETSTFLSRDGGLTWVEAHKGAFIYEFGDHGGLIVMADDLKKTGEVIFTWNEGESWYDFQVAKTPFEVDNIITEPNLTSTTFVMFGTREARGNGTGQSHGWPP</sequence>
<keyword evidence="5" id="KW-1185">Reference proteome</keyword>
<dbReference type="InterPro" id="IPR031778">
    <property type="entry name" value="Sortilin_N"/>
</dbReference>
<feature type="compositionally biased region" description="Basic and acidic residues" evidence="2">
    <location>
        <begin position="319"/>
        <end position="343"/>
    </location>
</feature>
<dbReference type="AlphaFoldDB" id="A0AA36IG57"/>
<dbReference type="Proteomes" id="UP001178507">
    <property type="component" value="Unassembled WGS sequence"/>
</dbReference>
<evidence type="ECO:0000313" key="4">
    <source>
        <dbReference type="EMBL" id="CAJ1387149.1"/>
    </source>
</evidence>
<dbReference type="PANTHER" id="PTHR12106">
    <property type="entry name" value="SORTILIN RELATED"/>
    <property type="match status" value="1"/>
</dbReference>
<feature type="compositionally biased region" description="Polar residues" evidence="2">
    <location>
        <begin position="835"/>
        <end position="847"/>
    </location>
</feature>
<organism evidence="4 5">
    <name type="scientific">Effrenium voratum</name>
    <dbReference type="NCBI Taxonomy" id="2562239"/>
    <lineage>
        <taxon>Eukaryota</taxon>
        <taxon>Sar</taxon>
        <taxon>Alveolata</taxon>
        <taxon>Dinophyceae</taxon>
        <taxon>Suessiales</taxon>
        <taxon>Symbiodiniaceae</taxon>
        <taxon>Effrenium</taxon>
    </lineage>
</organism>
<dbReference type="EMBL" id="CAUJNA010001469">
    <property type="protein sequence ID" value="CAJ1387149.1"/>
    <property type="molecule type" value="Genomic_DNA"/>
</dbReference>
<proteinExistence type="predicted"/>
<dbReference type="SUPFAM" id="SSF110296">
    <property type="entry name" value="Oligoxyloglucan reducing end-specific cellobiohydrolase"/>
    <property type="match status" value="2"/>
</dbReference>
<dbReference type="GO" id="GO:0016020">
    <property type="term" value="C:membrane"/>
    <property type="evidence" value="ECO:0007669"/>
    <property type="project" value="TreeGrafter"/>
</dbReference>
<evidence type="ECO:0000256" key="2">
    <source>
        <dbReference type="SAM" id="MobiDB-lite"/>
    </source>
</evidence>
<accession>A0AA36IG57</accession>
<dbReference type="GO" id="GO:0006892">
    <property type="term" value="P:post-Golgi vesicle-mediated transport"/>
    <property type="evidence" value="ECO:0007669"/>
    <property type="project" value="TreeGrafter"/>
</dbReference>
<name>A0AA36IG57_9DINO</name>
<keyword evidence="1" id="KW-0677">Repeat</keyword>